<evidence type="ECO:0000313" key="3">
    <source>
        <dbReference type="RefSeq" id="XP_048263377.1"/>
    </source>
</evidence>
<evidence type="ECO:0000313" key="5">
    <source>
        <dbReference type="RefSeq" id="XP_048263379.1"/>
    </source>
</evidence>
<name>A0A9C6SDI3_BOMTE</name>
<dbReference type="KEGG" id="bter:100644060"/>
<dbReference type="RefSeq" id="XP_048263378.1">
    <property type="nucleotide sequence ID" value="XM_048407421.1"/>
</dbReference>
<reference evidence="2 3" key="1">
    <citation type="submission" date="2025-04" db="UniProtKB">
        <authorList>
            <consortium name="RefSeq"/>
        </authorList>
    </citation>
    <scope>IDENTIFICATION</scope>
</reference>
<proteinExistence type="predicted"/>
<dbReference type="GeneID" id="100644060"/>
<dbReference type="RefSeq" id="XP_048263377.1">
    <property type="nucleotide sequence ID" value="XM_048407420.1"/>
</dbReference>
<protein>
    <submittedName>
        <fullName evidence="2 3">Uncharacterized protein LOC100644060 isoform X1</fullName>
    </submittedName>
</protein>
<evidence type="ECO:0000313" key="4">
    <source>
        <dbReference type="RefSeq" id="XP_048263378.1"/>
    </source>
</evidence>
<dbReference type="RefSeq" id="XP_048263379.1">
    <property type="nucleotide sequence ID" value="XM_048407422.1"/>
</dbReference>
<dbReference type="RefSeq" id="XP_048263380.1">
    <property type="nucleotide sequence ID" value="XM_048407423.1"/>
</dbReference>
<keyword evidence="1" id="KW-1185">Reference proteome</keyword>
<dbReference type="RefSeq" id="XP_020719417.2">
    <property type="nucleotide sequence ID" value="XM_020863758.2"/>
</dbReference>
<evidence type="ECO:0000313" key="6">
    <source>
        <dbReference type="RefSeq" id="XP_048263380.1"/>
    </source>
</evidence>
<dbReference type="OrthoDB" id="7673806at2759"/>
<evidence type="ECO:0000313" key="7">
    <source>
        <dbReference type="RefSeq" id="XP_048263381.1"/>
    </source>
</evidence>
<accession>A0A9C6SDI3</accession>
<evidence type="ECO:0000313" key="2">
    <source>
        <dbReference type="RefSeq" id="XP_020719417.2"/>
    </source>
</evidence>
<evidence type="ECO:0000313" key="1">
    <source>
        <dbReference type="Proteomes" id="UP000835206"/>
    </source>
</evidence>
<organism evidence="1 4">
    <name type="scientific">Bombus terrestris</name>
    <name type="common">Buff-tailed bumblebee</name>
    <name type="synonym">Apis terrestris</name>
    <dbReference type="NCBI Taxonomy" id="30195"/>
    <lineage>
        <taxon>Eukaryota</taxon>
        <taxon>Metazoa</taxon>
        <taxon>Ecdysozoa</taxon>
        <taxon>Arthropoda</taxon>
        <taxon>Hexapoda</taxon>
        <taxon>Insecta</taxon>
        <taxon>Pterygota</taxon>
        <taxon>Neoptera</taxon>
        <taxon>Endopterygota</taxon>
        <taxon>Hymenoptera</taxon>
        <taxon>Apocrita</taxon>
        <taxon>Aculeata</taxon>
        <taxon>Apoidea</taxon>
        <taxon>Anthophila</taxon>
        <taxon>Apidae</taxon>
        <taxon>Bombus</taxon>
        <taxon>Bombus</taxon>
    </lineage>
</organism>
<gene>
    <name evidence="2 3 4 5 6 7" type="primary">LOC100644060</name>
</gene>
<dbReference type="RefSeq" id="XP_048263381.1">
    <property type="nucleotide sequence ID" value="XM_048407424.1"/>
</dbReference>
<dbReference type="Proteomes" id="UP000835206">
    <property type="component" value="Chromosome 7"/>
</dbReference>
<sequence length="1665" mass="192247">MDEKDEIDLIWICNSPINVSKKYENQEHEDNGLIDVKSSENIFPWLSKFNKIMCSSVGHRNYQLLKHLLFLYTQNILTSINTYCEKTLDMIKLKTHLSNTLIFFHLYWNDIKEHVSDCNLYLSEMSVILGIYIDIELKTSKHTMDSSKLASKLLSALWIYLSNSEKHIFRVLLKLKFTTKKYAKVCDLIFMKSFANFTKNVDSLTDVDYVRYLLFLKVWKRVKETVEEKRQLNKKALTILGPCIPKMRDELLNIIPKAPTGLENETIWLLQSNAFDLKTACNNFLVFEETMFAEFKETPLTRTSELNFQLSQNLSYDVHKFFASYELKKSHIGNLENNYSFEENMKNIKISNQQLSLPRKRNKFEKYKKTSKLKPGEVILINLAEEDELGIDKKKKKRRCQRNLEWLKMAKKKYKVQKQIDEIKYRDQIEIADNFKNCSNNILLGDLPILDNNVSESTASCTSTEQKSVKNNIVNLENILNRIFDKRNTELKCMFQHRWCDTCTSSIKQTDVQCSKILYLLKFLSTVGQNTKEPKAILNLLRESRDENMSSEYSFSFRNTANESNEINTQGKELFSQPKSSIKTIFLSSECQNNITNVQSMKQQLPIDTDCNVIEENTYCQTESAYVQNDDHLHNLRSMSGHNSQVVETMKKNIVQDIHECTGCCKKIDVKPFSYHNNSIFNTIKKEDVTHNTIDNNTIDKTTICDKNIMCMLSDLDKCMDVLNRIGEHIMTIYAEKQRLECLNKMDICTVSTTVLGNQCAESSSSSLSSSSSDWIQNINSLTNTEKLSKILELYGKKDLLNVCNCQNLHFLNEFHKSIPQSKEYHSYGKNNIFSGNKPSSNLICNHIKSEFEQPIKKENENLEILKNNIQDTDQHKINVLTNNQTCDISFTHNLENTKESNQDMHWESTLQNLSQEANIEESHSIEEFENITIFDSILNGDEQETIEDEQKIWGDLKSPLIYDNSDSLLNCITEFFSQPEHLHTNEMEEKYILSDAEDSQTLLSEGSFGRIGILNFLFDFYLTDMDFPSNNLMHSNIQAVNPRLIEKTFEEKTAEKNDLENTLSQEDKELCSNQNHSVNNSVDMIGFELNTSREEVLEFLPVIKSTPSFSGQSINLVNSDSILSEEKESFPKCSLSSPTDKFNVGSLKETFYIFQKEDTINQTQSFSDIKNEHLPEICISNNIPSDESMNYILNQQENDIHSLQKYTCVELETSPLVVKESLDSCDLLSSTDLISCNTDTTLQCIEQTDESSLRQKNSQENMQYNYEEKQNHIMKCRTEISGHLQSRSPKQILKCKKKIKIKKKEKQLFSSIVQSNQNELSLRCSQITIVNPLDYQDVQNTCESSLSTFHMSYCQRSPKNGKKQLNCANVQQSKRMSQQKQQIVLNFHEDSMVNSIYKEDSKLQNLQCIMEDNISEDSRMLNVPEKSYTTEDKSHFKISNRNTNIDTNITKANFITDKDIIEFSNNIKSAKWTSQNINKQPSNSIKEQAILDEDIPLKKRKLTSKFSSTVNTNTSVSSVNQQKMRRKHYVSTKKGVMYTNKLKNIVAQNNDKIETNSTETMEKVEASPVKGISNYEEKQESPGALLEISTVQKKFESQMVPKSLKCTNIAQTEFCARPGLEICNYDKIKENVRENTSNITNIKESIFESFPMNEKDISNAINRT</sequence>